<dbReference type="Proteomes" id="UP001596549">
    <property type="component" value="Unassembled WGS sequence"/>
</dbReference>
<dbReference type="HAMAP" id="MF_01867">
    <property type="entry name" value="BshC"/>
    <property type="match status" value="1"/>
</dbReference>
<keyword evidence="6" id="KW-1185">Reference proteome</keyword>
<dbReference type="InterPro" id="IPR055398">
    <property type="entry name" value="Rossmann-like_BshC"/>
</dbReference>
<evidence type="ECO:0000313" key="6">
    <source>
        <dbReference type="Proteomes" id="UP001596549"/>
    </source>
</evidence>
<dbReference type="PIRSF" id="PIRSF012535">
    <property type="entry name" value="UCP012535"/>
    <property type="match status" value="1"/>
</dbReference>
<dbReference type="NCBIfam" id="TIGR03998">
    <property type="entry name" value="thiol_BshC"/>
    <property type="match status" value="1"/>
</dbReference>
<dbReference type="InterPro" id="IPR055399">
    <property type="entry name" value="CC_BshC"/>
</dbReference>
<evidence type="ECO:0000256" key="2">
    <source>
        <dbReference type="HAMAP-Rule" id="MF_01867"/>
    </source>
</evidence>
<comment type="function">
    <text evidence="2">Involved in bacillithiol (BSH) biosynthesis. May catalyze the last step of the pathway, the addition of cysteine to glucosamine malate (GlcN-Mal) to generate BSH.</text>
</comment>
<feature type="domain" description="Bacillithiol biosynthesis BshC N-terminal Rossmann-like" evidence="3">
    <location>
        <begin position="1"/>
        <end position="380"/>
    </location>
</feature>
<dbReference type="RefSeq" id="WP_379749286.1">
    <property type="nucleotide sequence ID" value="NZ_JBHTCP010000016.1"/>
</dbReference>
<evidence type="ECO:0000313" key="5">
    <source>
        <dbReference type="EMBL" id="MFC7372069.1"/>
    </source>
</evidence>
<reference evidence="6" key="1">
    <citation type="journal article" date="2019" name="Int. J. Syst. Evol. Microbiol.">
        <title>The Global Catalogue of Microorganisms (GCM) 10K type strain sequencing project: providing services to taxonomists for standard genome sequencing and annotation.</title>
        <authorList>
            <consortium name="The Broad Institute Genomics Platform"/>
            <consortium name="The Broad Institute Genome Sequencing Center for Infectious Disease"/>
            <person name="Wu L."/>
            <person name="Ma J."/>
        </authorList>
    </citation>
    <scope>NUCLEOTIDE SEQUENCE [LARGE SCALE GENOMIC DNA]</scope>
    <source>
        <strain evidence="6">NBRC 106396</strain>
    </source>
</reference>
<evidence type="ECO:0000259" key="4">
    <source>
        <dbReference type="Pfam" id="PF24850"/>
    </source>
</evidence>
<dbReference type="EMBL" id="JBHTCP010000016">
    <property type="protein sequence ID" value="MFC7372069.1"/>
    <property type="molecule type" value="Genomic_DNA"/>
</dbReference>
<accession>A0ABW2NVL7</accession>
<evidence type="ECO:0000256" key="1">
    <source>
        <dbReference type="ARBA" id="ARBA00022598"/>
    </source>
</evidence>
<sequence>MKIQELNIPEKQHFTAAYLADDPIATSFFDYDYKSRDTLKNRMDELHALTYPREPLASYFERFNKRFFYTEHTARSIEKIKHPKGLAVVGGQQAGFMTGPLLALYKAISVILYAKKAEDELGIPVAPVFWIAGEDHDLDEINHVFVREGGVLKKKPLKQTGLSQSPASHFKLNHQEVDALIDSVIRSFGETPYTKDLLLSLKHDANKSRTFVEFFAHCMGRLFGEEGLLLLDSGDHDFKKMQSSFTAVLTEENERIHEAFASGIHELECSGFPAPIDVQDGSTHLFYYDKDKRSLLYRDKEGMIKSKDGELSFSVEKLKELAEHEPEKLSNNVVTRPLMQEWMLPVLSFIAGPGEIAYWAALKNVFHIFGRKLPPVVPRLSFTIAGQKEMDDLTGLGITPESLIASGLSKERAKVVSSQKPDYYEDVLQAATAQILEGHEAIRKMAVSINPDLEHVSLYNQERILREIAYLQRKMEHRLRKKVKSPLSILQNLELQLKPDGVLQERVFSPYEMINRYGPDFPRKLLSETLEFNGKHKWIWMHST</sequence>
<dbReference type="Pfam" id="PF24850">
    <property type="entry name" value="CC_BshC"/>
    <property type="match status" value="1"/>
</dbReference>
<comment type="similarity">
    <text evidence="2">Belongs to the BshC family.</text>
</comment>
<feature type="domain" description="Bacillithiol biosynthesis BshC C-terminal coiled-coil" evidence="4">
    <location>
        <begin position="383"/>
        <end position="539"/>
    </location>
</feature>
<proteinExistence type="inferred from homology"/>
<gene>
    <name evidence="2 5" type="primary">bshC</name>
    <name evidence="5" type="ORF">ACFQPF_10280</name>
</gene>
<comment type="caution">
    <text evidence="5">The sequence shown here is derived from an EMBL/GenBank/DDBJ whole genome shotgun (WGS) entry which is preliminary data.</text>
</comment>
<keyword evidence="1 2" id="KW-0436">Ligase</keyword>
<dbReference type="Pfam" id="PF10079">
    <property type="entry name" value="Rossmann-like_BshC"/>
    <property type="match status" value="1"/>
</dbReference>
<dbReference type="InterPro" id="IPR011199">
    <property type="entry name" value="Bacillithiol_biosynth_BshC"/>
</dbReference>
<evidence type="ECO:0000259" key="3">
    <source>
        <dbReference type="Pfam" id="PF10079"/>
    </source>
</evidence>
<organism evidence="5 6">
    <name type="scientific">Fictibacillus iocasae</name>
    <dbReference type="NCBI Taxonomy" id="2715437"/>
    <lineage>
        <taxon>Bacteria</taxon>
        <taxon>Bacillati</taxon>
        <taxon>Bacillota</taxon>
        <taxon>Bacilli</taxon>
        <taxon>Bacillales</taxon>
        <taxon>Fictibacillaceae</taxon>
        <taxon>Fictibacillus</taxon>
    </lineage>
</organism>
<protein>
    <recommendedName>
        <fullName evidence="2">Putative cysteine ligase BshC</fullName>
        <ecNumber evidence="2">6.-.-.-</ecNumber>
    </recommendedName>
</protein>
<name>A0ABW2NVL7_9BACL</name>
<dbReference type="EC" id="6.-.-.-" evidence="2"/>